<evidence type="ECO:0000256" key="1">
    <source>
        <dbReference type="ARBA" id="ARBA00006817"/>
    </source>
</evidence>
<dbReference type="CDD" id="cd08899">
    <property type="entry name" value="SRPBCC_CalC_Aha1-like_6"/>
    <property type="match status" value="1"/>
</dbReference>
<feature type="domain" description="Activator of Hsp90 ATPase homologue 1/2-like C-terminal" evidence="2">
    <location>
        <begin position="25"/>
        <end position="141"/>
    </location>
</feature>
<sequence length="324" mass="35659">MTDRSAELTDIDGVPTLRFERRFPHPRERVWRAISDPAQMTAWFPAAVQAEPRPGAPMRFVFDDEAPADDGWDGEVLEVDPPRVFMFRWNRDVLRFELIADGDGCRLVFTHALGDGPAGRLGAARTAAGWDGCLTSLAAALDSGHAAPPPAGTGSVPAQWLSRAEAYVEKFGLGRGRVEPAGGPESAVALRFSRDLVWRPADAVWDVLTEGAALHIGERPPARATNPAVEPDPISELDAPRLLTYPVRRAGRPAGRVRWEIVADPQLGTRVDLTHTLPRDLDTHRAELLATWQVHLELFFAAVLGEIRCPWPQQRVAALIDTYR</sequence>
<comment type="caution">
    <text evidence="3">The sequence shown here is derived from an EMBL/GenBank/DDBJ whole genome shotgun (WGS) entry which is preliminary data.</text>
</comment>
<dbReference type="Pfam" id="PF08327">
    <property type="entry name" value="AHSA1"/>
    <property type="match status" value="1"/>
</dbReference>
<dbReference type="EMBL" id="JAAXPE010000023">
    <property type="protein sequence ID" value="NKY87949.1"/>
    <property type="molecule type" value="Genomic_DNA"/>
</dbReference>
<evidence type="ECO:0000313" key="3">
    <source>
        <dbReference type="EMBL" id="NKY87949.1"/>
    </source>
</evidence>
<dbReference type="RefSeq" id="WP_168441294.1">
    <property type="nucleotide sequence ID" value="NZ_CAWPHS010000016.1"/>
</dbReference>
<proteinExistence type="inferred from homology"/>
<protein>
    <submittedName>
        <fullName evidence="3">SRPBCC family protein</fullName>
    </submittedName>
</protein>
<dbReference type="SUPFAM" id="SSF55961">
    <property type="entry name" value="Bet v1-like"/>
    <property type="match status" value="2"/>
</dbReference>
<evidence type="ECO:0000259" key="2">
    <source>
        <dbReference type="Pfam" id="PF08327"/>
    </source>
</evidence>
<name>A0A7X6RJU2_9NOCA</name>
<comment type="similarity">
    <text evidence="1">Belongs to the AHA1 family.</text>
</comment>
<organism evidence="3 4">
    <name type="scientific">Nocardia veterana</name>
    <dbReference type="NCBI Taxonomy" id="132249"/>
    <lineage>
        <taxon>Bacteria</taxon>
        <taxon>Bacillati</taxon>
        <taxon>Actinomycetota</taxon>
        <taxon>Actinomycetes</taxon>
        <taxon>Mycobacteriales</taxon>
        <taxon>Nocardiaceae</taxon>
        <taxon>Nocardia</taxon>
    </lineage>
</organism>
<dbReference type="Proteomes" id="UP000523447">
    <property type="component" value="Unassembled WGS sequence"/>
</dbReference>
<accession>A0A7X6RJU2</accession>
<gene>
    <name evidence="3" type="ORF">HGA07_20260</name>
</gene>
<dbReference type="InterPro" id="IPR023393">
    <property type="entry name" value="START-like_dom_sf"/>
</dbReference>
<evidence type="ECO:0000313" key="4">
    <source>
        <dbReference type="Proteomes" id="UP000523447"/>
    </source>
</evidence>
<dbReference type="InterPro" id="IPR013538">
    <property type="entry name" value="ASHA1/2-like_C"/>
</dbReference>
<dbReference type="Gene3D" id="3.30.530.20">
    <property type="match status" value="2"/>
</dbReference>
<dbReference type="AlphaFoldDB" id="A0A7X6RJU2"/>
<keyword evidence="4" id="KW-1185">Reference proteome</keyword>
<reference evidence="3 4" key="1">
    <citation type="submission" date="2020-04" db="EMBL/GenBank/DDBJ databases">
        <title>MicrobeNet Type strains.</title>
        <authorList>
            <person name="Nicholson A.C."/>
        </authorList>
    </citation>
    <scope>NUCLEOTIDE SEQUENCE [LARGE SCALE GENOMIC DNA]</scope>
    <source>
        <strain evidence="3 4">DSM 44445</strain>
    </source>
</reference>